<keyword evidence="7" id="KW-0437">Light-harvesting polypeptide</keyword>
<dbReference type="EMBL" id="HBFR01035609">
    <property type="protein sequence ID" value="CAD8898747.1"/>
    <property type="molecule type" value="Transcribed_RNA"/>
</dbReference>
<dbReference type="InterPro" id="IPR022796">
    <property type="entry name" value="Chloroa_b-bind"/>
</dbReference>
<feature type="signal peptide" evidence="9">
    <location>
        <begin position="1"/>
        <end position="15"/>
    </location>
</feature>
<evidence type="ECO:0000313" key="11">
    <source>
        <dbReference type="EMBL" id="CAD8898745.1"/>
    </source>
</evidence>
<evidence type="ECO:0000256" key="9">
    <source>
        <dbReference type="SAM" id="SignalP"/>
    </source>
</evidence>
<evidence type="ECO:0000313" key="10">
    <source>
        <dbReference type="EMBL" id="CAD8898744.1"/>
    </source>
</evidence>
<evidence type="ECO:0000256" key="8">
    <source>
        <dbReference type="PIRSR" id="PIRSR601344-1"/>
    </source>
</evidence>
<dbReference type="GO" id="GO:0009507">
    <property type="term" value="C:chloroplast"/>
    <property type="evidence" value="ECO:0007669"/>
    <property type="project" value="UniProtKB-SubCell"/>
</dbReference>
<keyword evidence="5" id="KW-0602">Photosynthesis</keyword>
<dbReference type="GO" id="GO:0030076">
    <property type="term" value="C:light-harvesting complex"/>
    <property type="evidence" value="ECO:0007669"/>
    <property type="project" value="UniProtKB-KW"/>
</dbReference>
<evidence type="ECO:0000256" key="4">
    <source>
        <dbReference type="ARBA" id="ARBA00022528"/>
    </source>
</evidence>
<evidence type="ECO:0000256" key="5">
    <source>
        <dbReference type="ARBA" id="ARBA00022531"/>
    </source>
</evidence>
<evidence type="ECO:0000313" key="13">
    <source>
        <dbReference type="EMBL" id="CAD8898747.1"/>
    </source>
</evidence>
<keyword evidence="6" id="KW-0934">Plastid</keyword>
<dbReference type="EMBL" id="HBFR01035607">
    <property type="protein sequence ID" value="CAD8898745.1"/>
    <property type="molecule type" value="Transcribed_RNA"/>
</dbReference>
<dbReference type="AlphaFoldDB" id="A0A6U5L4A5"/>
<protein>
    <recommendedName>
        <fullName evidence="14">Plastid light harvesting protein</fullName>
    </recommendedName>
</protein>
<feature type="binding site" description="axial binding residue" evidence="8">
    <location>
        <position position="152"/>
    </location>
    <ligand>
        <name>chlorophyll b</name>
        <dbReference type="ChEBI" id="CHEBI:61721"/>
        <label>1</label>
    </ligand>
    <ligandPart>
        <name>Mg</name>
        <dbReference type="ChEBI" id="CHEBI:25107"/>
    </ligandPart>
</feature>
<feature type="binding site" evidence="8">
    <location>
        <position position="193"/>
    </location>
    <ligand>
        <name>chlorophyll a</name>
        <dbReference type="ChEBI" id="CHEBI:58416"/>
        <label>1</label>
    </ligand>
</feature>
<sequence>MKLCLTAALLPASAAFVAPSGKPSTTKTSLQAADLNGWVPDESKFAWGLPGSLDPAEDFDPFGFADETDLTQMKYYREAETTHGRVAMLAVVGFLVTEAPFSFHPLFDTAGRDIGPAIRHLDEVRVSTPFFFEILALVIGGAELTRSLVGWETPGNESNRALKEDYYPGDIGFDPLGLKPKTFEEFSAMSTKELQNGRLAMLGIAGIVAQEFINGKEIFVNAGLAPDTFDPSSLPVTF</sequence>
<dbReference type="InterPro" id="IPR001344">
    <property type="entry name" value="Chloro_AB-bd_pln"/>
</dbReference>
<feature type="binding site" evidence="8">
    <location>
        <position position="210"/>
    </location>
    <ligand>
        <name>chlorophyll a</name>
        <dbReference type="ChEBI" id="CHEBI:58416"/>
        <label>1</label>
    </ligand>
</feature>
<comment type="similarity">
    <text evidence="3">Belongs to the fucoxanthin chlorophyll protein family.</text>
</comment>
<evidence type="ECO:0000256" key="1">
    <source>
        <dbReference type="ARBA" id="ARBA00004022"/>
    </source>
</evidence>
<keyword evidence="4" id="KW-0150">Chloroplast</keyword>
<dbReference type="GO" id="GO:0016168">
    <property type="term" value="F:chlorophyll binding"/>
    <property type="evidence" value="ECO:0007669"/>
    <property type="project" value="UniProtKB-KW"/>
</dbReference>
<evidence type="ECO:0000256" key="3">
    <source>
        <dbReference type="ARBA" id="ARBA00005933"/>
    </source>
</evidence>
<proteinExistence type="inferred from homology"/>
<feature type="binding site" evidence="8">
    <location>
        <position position="80"/>
    </location>
    <ligand>
        <name>chlorophyll a</name>
        <dbReference type="ChEBI" id="CHEBI:58416"/>
        <label>1</label>
    </ligand>
</feature>
<dbReference type="PANTHER" id="PTHR21649">
    <property type="entry name" value="CHLOROPHYLL A/B BINDING PROTEIN"/>
    <property type="match status" value="1"/>
</dbReference>
<keyword evidence="8" id="KW-0148">Chlorophyll</keyword>
<dbReference type="Gene3D" id="1.10.3460.10">
    <property type="entry name" value="Chlorophyll a/b binding protein domain"/>
    <property type="match status" value="1"/>
</dbReference>
<accession>A0A6U5L4A5</accession>
<feature type="binding site" evidence="8">
    <location>
        <position position="192"/>
    </location>
    <ligand>
        <name>chlorophyll a</name>
        <dbReference type="ChEBI" id="CHEBI:58416"/>
        <label>1</label>
    </ligand>
</feature>
<gene>
    <name evidence="10" type="ORF">CHYS00102_LOCUS25960</name>
    <name evidence="11" type="ORF">CHYS00102_LOCUS25961</name>
    <name evidence="12" type="ORF">CHYS00102_LOCUS25962</name>
    <name evidence="13" type="ORF">CHYS00102_LOCUS25963</name>
</gene>
<dbReference type="GO" id="GO:0016020">
    <property type="term" value="C:membrane"/>
    <property type="evidence" value="ECO:0007669"/>
    <property type="project" value="InterPro"/>
</dbReference>
<evidence type="ECO:0000256" key="2">
    <source>
        <dbReference type="ARBA" id="ARBA00004229"/>
    </source>
</evidence>
<feature type="binding site" evidence="8">
    <location>
        <position position="83"/>
    </location>
    <ligand>
        <name>chlorophyll a</name>
        <dbReference type="ChEBI" id="CHEBI:58416"/>
        <label>1</label>
    </ligand>
</feature>
<comment type="function">
    <text evidence="1">The light-harvesting complex (LHC) functions as a light receptor, it captures and delivers excitation energy to photosystems with which it is closely associated. Energy is transferred from the carotenoid and chlorophyll C (or B) to chlorophyll A and the photosynthetic reaction centers where it is used to synthesize ATP and reducing power.</text>
</comment>
<feature type="binding site" description="axial binding residue" evidence="8">
    <location>
        <position position="85"/>
    </location>
    <ligand>
        <name>chlorophyll b</name>
        <dbReference type="ChEBI" id="CHEBI:61721"/>
        <label>1</label>
    </ligand>
    <ligandPart>
        <name>Mg</name>
        <dbReference type="ChEBI" id="CHEBI:25107"/>
    </ligandPart>
</feature>
<evidence type="ECO:0000256" key="7">
    <source>
        <dbReference type="ARBA" id="ARBA00023243"/>
    </source>
</evidence>
<dbReference type="EMBL" id="HBFR01035606">
    <property type="protein sequence ID" value="CAD8898744.1"/>
    <property type="molecule type" value="Transcribed_RNA"/>
</dbReference>
<keyword evidence="8" id="KW-0157">Chromophore</keyword>
<dbReference type="EMBL" id="HBFR01035608">
    <property type="protein sequence ID" value="CAD8898746.1"/>
    <property type="molecule type" value="Transcribed_RNA"/>
</dbReference>
<keyword evidence="9" id="KW-0732">Signal</keyword>
<reference evidence="10" key="1">
    <citation type="submission" date="2021-01" db="EMBL/GenBank/DDBJ databases">
        <authorList>
            <person name="Corre E."/>
            <person name="Pelletier E."/>
            <person name="Niang G."/>
            <person name="Scheremetjew M."/>
            <person name="Finn R."/>
            <person name="Kale V."/>
            <person name="Holt S."/>
            <person name="Cochrane G."/>
            <person name="Meng A."/>
            <person name="Brown T."/>
            <person name="Cohen L."/>
        </authorList>
    </citation>
    <scope>NUCLEOTIDE SEQUENCE</scope>
    <source>
        <strain evidence="10">308</strain>
    </source>
</reference>
<dbReference type="Pfam" id="PF00504">
    <property type="entry name" value="Chloroa_b-bind"/>
    <property type="match status" value="1"/>
</dbReference>
<evidence type="ECO:0000256" key="6">
    <source>
        <dbReference type="ARBA" id="ARBA00022640"/>
    </source>
</evidence>
<organism evidence="10">
    <name type="scientific">Corethron hystrix</name>
    <dbReference type="NCBI Taxonomy" id="216773"/>
    <lineage>
        <taxon>Eukaryota</taxon>
        <taxon>Sar</taxon>
        <taxon>Stramenopiles</taxon>
        <taxon>Ochrophyta</taxon>
        <taxon>Bacillariophyta</taxon>
        <taxon>Coscinodiscophyceae</taxon>
        <taxon>Corethrophycidae</taxon>
        <taxon>Corethrales</taxon>
        <taxon>Corethraceae</taxon>
        <taxon>Corethron</taxon>
    </lineage>
</organism>
<comment type="subcellular location">
    <subcellularLocation>
        <location evidence="2">Plastid</location>
        <location evidence="2">Chloroplast</location>
    </subcellularLocation>
</comment>
<dbReference type="GO" id="GO:0009765">
    <property type="term" value="P:photosynthesis, light harvesting"/>
    <property type="evidence" value="ECO:0007669"/>
    <property type="project" value="InterPro"/>
</dbReference>
<feature type="chain" id="PRO_5036192235" description="Plastid light harvesting protein" evidence="9">
    <location>
        <begin position="16"/>
        <end position="238"/>
    </location>
</feature>
<evidence type="ECO:0008006" key="14">
    <source>
        <dbReference type="Google" id="ProtNLM"/>
    </source>
</evidence>
<dbReference type="SUPFAM" id="SSF103511">
    <property type="entry name" value="Chlorophyll a-b binding protein"/>
    <property type="match status" value="1"/>
</dbReference>
<feature type="binding site" evidence="8">
    <location>
        <position position="198"/>
    </location>
    <ligand>
        <name>chlorophyll a</name>
        <dbReference type="ChEBI" id="CHEBI:58416"/>
        <label>1</label>
    </ligand>
</feature>
<feature type="binding site" evidence="8">
    <location>
        <position position="196"/>
    </location>
    <ligand>
        <name>chlorophyll a</name>
        <dbReference type="ChEBI" id="CHEBI:58416"/>
        <label>1</label>
    </ligand>
</feature>
<evidence type="ECO:0000313" key="12">
    <source>
        <dbReference type="EMBL" id="CAD8898746.1"/>
    </source>
</evidence>
<name>A0A6U5L4A5_9STRA</name>